<dbReference type="InterPro" id="IPR006016">
    <property type="entry name" value="UspA"/>
</dbReference>
<name>A0A2S3U5I9_LACPN</name>
<dbReference type="Gene3D" id="3.40.50.620">
    <property type="entry name" value="HUPs"/>
    <property type="match status" value="1"/>
</dbReference>
<dbReference type="Proteomes" id="UP000236990">
    <property type="component" value="Unassembled WGS sequence"/>
</dbReference>
<dbReference type="AlphaFoldDB" id="A0A2S3U5I9"/>
<organism evidence="2 3">
    <name type="scientific">Lactiplantibacillus plantarum subsp. plantarum</name>
    <dbReference type="NCBI Taxonomy" id="337330"/>
    <lineage>
        <taxon>Bacteria</taxon>
        <taxon>Bacillati</taxon>
        <taxon>Bacillota</taxon>
        <taxon>Bacilli</taxon>
        <taxon>Lactobacillales</taxon>
        <taxon>Lactobacillaceae</taxon>
        <taxon>Lactiplantibacillus</taxon>
    </lineage>
</organism>
<dbReference type="InterPro" id="IPR014729">
    <property type="entry name" value="Rossmann-like_a/b/a_fold"/>
</dbReference>
<feature type="domain" description="UspA" evidence="1">
    <location>
        <begin position="1"/>
        <end position="27"/>
    </location>
</feature>
<dbReference type="EMBL" id="NKCZ01000104">
    <property type="protein sequence ID" value="POD84489.1"/>
    <property type="molecule type" value="Genomic_DNA"/>
</dbReference>
<evidence type="ECO:0000313" key="2">
    <source>
        <dbReference type="EMBL" id="POD84489.1"/>
    </source>
</evidence>
<proteinExistence type="predicted"/>
<protein>
    <recommendedName>
        <fullName evidence="1">UspA domain-containing protein</fullName>
    </recommendedName>
</protein>
<dbReference type="SUPFAM" id="SSF52402">
    <property type="entry name" value="Adenine nucleotide alpha hydrolases-like"/>
    <property type="match status" value="1"/>
</dbReference>
<dbReference type="Pfam" id="PF00582">
    <property type="entry name" value="Usp"/>
    <property type="match status" value="1"/>
</dbReference>
<evidence type="ECO:0000313" key="3">
    <source>
        <dbReference type="Proteomes" id="UP000236990"/>
    </source>
</evidence>
<evidence type="ECO:0000259" key="1">
    <source>
        <dbReference type="Pfam" id="PF00582"/>
    </source>
</evidence>
<sequence length="37" mass="4187">MYERILVPLDGSDNAYFALEHAIELANVLIHSCSYSM</sequence>
<reference evidence="2 3" key="1">
    <citation type="submission" date="2017-06" db="EMBL/GenBank/DDBJ databases">
        <title>Genome sequence of Lactobacillus plantarum subsp. plantarum strain SRCM101258.</title>
        <authorList>
            <person name="Cho S.H."/>
        </authorList>
    </citation>
    <scope>NUCLEOTIDE SEQUENCE [LARGE SCALE GENOMIC DNA]</scope>
    <source>
        <strain evidence="2 3">SRCM101258</strain>
    </source>
</reference>
<accession>A0A2S3U5I9</accession>
<comment type="caution">
    <text evidence="2">The sequence shown here is derived from an EMBL/GenBank/DDBJ whole genome shotgun (WGS) entry which is preliminary data.</text>
</comment>
<gene>
    <name evidence="2" type="ORF">S101258_01760</name>
</gene>